<dbReference type="InterPro" id="IPR011598">
    <property type="entry name" value="bHLH_dom"/>
</dbReference>
<evidence type="ECO:0000256" key="5">
    <source>
        <dbReference type="ARBA" id="ARBA00023242"/>
    </source>
</evidence>
<evidence type="ECO:0000313" key="10">
    <source>
        <dbReference type="Proteomes" id="UP000585474"/>
    </source>
</evidence>
<comment type="caution">
    <text evidence="9">The sequence shown here is derived from an EMBL/GenBank/DDBJ whole genome shotgun (WGS) entry which is preliminary data.</text>
</comment>
<dbReference type="InterPro" id="IPR036638">
    <property type="entry name" value="HLH_DNA-bd_sf"/>
</dbReference>
<dbReference type="InterPro" id="IPR054502">
    <property type="entry name" value="bHLH-TF_ACT-like_plant"/>
</dbReference>
<dbReference type="GO" id="GO:0080090">
    <property type="term" value="P:regulation of primary metabolic process"/>
    <property type="evidence" value="ECO:0007669"/>
    <property type="project" value="UniProtKB-ARBA"/>
</dbReference>
<organism evidence="9 10">
    <name type="scientific">Actinidia rufa</name>
    <dbReference type="NCBI Taxonomy" id="165716"/>
    <lineage>
        <taxon>Eukaryota</taxon>
        <taxon>Viridiplantae</taxon>
        <taxon>Streptophyta</taxon>
        <taxon>Embryophyta</taxon>
        <taxon>Tracheophyta</taxon>
        <taxon>Spermatophyta</taxon>
        <taxon>Magnoliopsida</taxon>
        <taxon>eudicotyledons</taxon>
        <taxon>Gunneridae</taxon>
        <taxon>Pentapetalae</taxon>
        <taxon>asterids</taxon>
        <taxon>Ericales</taxon>
        <taxon>Actinidiaceae</taxon>
        <taxon>Actinidia</taxon>
    </lineage>
</organism>
<evidence type="ECO:0000256" key="3">
    <source>
        <dbReference type="ARBA" id="ARBA00023159"/>
    </source>
</evidence>
<feature type="region of interest" description="Disordered" evidence="7">
    <location>
        <begin position="185"/>
        <end position="205"/>
    </location>
</feature>
<evidence type="ECO:0000256" key="4">
    <source>
        <dbReference type="ARBA" id="ARBA00023163"/>
    </source>
</evidence>
<dbReference type="Gene3D" id="4.10.280.10">
    <property type="entry name" value="Helix-loop-helix DNA-binding domain"/>
    <property type="match status" value="1"/>
</dbReference>
<keyword evidence="10" id="KW-1185">Reference proteome</keyword>
<reference evidence="9 10" key="1">
    <citation type="submission" date="2019-07" db="EMBL/GenBank/DDBJ databases">
        <title>De Novo Assembly of kiwifruit Actinidia rufa.</title>
        <authorList>
            <person name="Sugita-Konishi S."/>
            <person name="Sato K."/>
            <person name="Mori E."/>
            <person name="Abe Y."/>
            <person name="Kisaki G."/>
            <person name="Hamano K."/>
            <person name="Suezawa K."/>
            <person name="Otani M."/>
            <person name="Fukuda T."/>
            <person name="Manabe T."/>
            <person name="Gomi K."/>
            <person name="Tabuchi M."/>
            <person name="Akimitsu K."/>
            <person name="Kataoka I."/>
        </authorList>
    </citation>
    <scope>NUCLEOTIDE SEQUENCE [LARGE SCALE GENOMIC DNA]</scope>
    <source>
        <strain evidence="10">cv. Fuchu</strain>
    </source>
</reference>
<dbReference type="PANTHER" id="PTHR46266:SF4">
    <property type="entry name" value="TRANSCRIPTION FACTOR TT8"/>
    <property type="match status" value="1"/>
</dbReference>
<dbReference type="Pfam" id="PF00010">
    <property type="entry name" value="HLH"/>
    <property type="match status" value="1"/>
</dbReference>
<feature type="compositionally biased region" description="Polar residues" evidence="7">
    <location>
        <begin position="107"/>
        <end position="118"/>
    </location>
</feature>
<feature type="region of interest" description="Disordered" evidence="7">
    <location>
        <begin position="287"/>
        <end position="318"/>
    </location>
</feature>
<keyword evidence="2" id="KW-0805">Transcription regulation</keyword>
<dbReference type="SUPFAM" id="SSF47459">
    <property type="entry name" value="HLH, helix-loop-helix DNA-binding domain"/>
    <property type="match status" value="1"/>
</dbReference>
<feature type="domain" description="BHLH" evidence="8">
    <location>
        <begin position="312"/>
        <end position="361"/>
    </location>
</feature>
<dbReference type="Pfam" id="PF22754">
    <property type="entry name" value="bHLH-TF_ACT-like_plant"/>
    <property type="match status" value="1"/>
</dbReference>
<gene>
    <name evidence="9" type="ORF">Acr_17g0002720</name>
</gene>
<dbReference type="Pfam" id="PF14215">
    <property type="entry name" value="bHLH-MYC_N"/>
    <property type="match status" value="1"/>
</dbReference>
<dbReference type="PANTHER" id="PTHR46266">
    <property type="entry name" value="TRANSCRIPTION FACTOR TT8"/>
    <property type="match status" value="1"/>
</dbReference>
<keyword evidence="5" id="KW-0539">Nucleus</keyword>
<evidence type="ECO:0000259" key="8">
    <source>
        <dbReference type="PROSITE" id="PS50888"/>
    </source>
</evidence>
<evidence type="ECO:0000256" key="1">
    <source>
        <dbReference type="ARBA" id="ARBA00004123"/>
    </source>
</evidence>
<dbReference type="GO" id="GO:0003677">
    <property type="term" value="F:DNA binding"/>
    <property type="evidence" value="ECO:0007669"/>
    <property type="project" value="UniProtKB-KW"/>
</dbReference>
<feature type="coiled-coil region" evidence="6">
    <location>
        <begin position="351"/>
        <end position="378"/>
    </location>
</feature>
<dbReference type="PROSITE" id="PS50888">
    <property type="entry name" value="BHLH"/>
    <property type="match status" value="1"/>
</dbReference>
<feature type="region of interest" description="Disordered" evidence="7">
    <location>
        <begin position="379"/>
        <end position="398"/>
    </location>
</feature>
<dbReference type="AlphaFoldDB" id="A0A7J0G1P8"/>
<keyword evidence="4" id="KW-0804">Transcription</keyword>
<comment type="subcellular location">
    <subcellularLocation>
        <location evidence="1">Nucleus</location>
    </subcellularLocation>
</comment>
<keyword evidence="6" id="KW-0175">Coiled coil</keyword>
<protein>
    <submittedName>
        <fullName evidence="9">Basic helix-loop-helix (BHLH) DNA-binding superfamily protein</fullName>
    </submittedName>
</protein>
<dbReference type="Proteomes" id="UP000585474">
    <property type="component" value="Unassembled WGS sequence"/>
</dbReference>
<keyword evidence="9" id="KW-0238">DNA-binding</keyword>
<dbReference type="EMBL" id="BJWL01000017">
    <property type="protein sequence ID" value="GFZ04700.1"/>
    <property type="molecule type" value="Genomic_DNA"/>
</dbReference>
<proteinExistence type="predicted"/>
<dbReference type="OrthoDB" id="690068at2759"/>
<dbReference type="InterPro" id="IPR025610">
    <property type="entry name" value="MYC/MYB_N"/>
</dbReference>
<evidence type="ECO:0000256" key="2">
    <source>
        <dbReference type="ARBA" id="ARBA00023015"/>
    </source>
</evidence>
<evidence type="ECO:0000313" key="9">
    <source>
        <dbReference type="EMBL" id="GFZ04700.1"/>
    </source>
</evidence>
<keyword evidence="3" id="KW-0010">Activator</keyword>
<feature type="region of interest" description="Disordered" evidence="7">
    <location>
        <begin position="95"/>
        <end position="127"/>
    </location>
</feature>
<sequence>MVGNNTIQLRSWHDETRTTSHVSRIRLPGKAYAKRQHVWLTGANEVDSKVFSRAILAKTVVCIPLLDGVVELGNTERVQEDIGFIHQVKSFFIDHHPPPPPKPALSEHSTSNLATSSVHPRFHSPPLPLTSRCQRISGWGHPMTGSNNMDPDFQLMVASQGGNLADQQQRVDSFRAESTRRWPLLQDPLGRSLQAPTSGGTGLEELTQDDTHYSQTVSTILQHQSNRWLESSSSSAAGCLMYSSQSSFSKWPLRPSDHHHHQADATSQCLLKYILFTVPFLHSKYRDDNNSPKSATAADSASRFRKPTPQDELSANHVLAERRRREKLNERFIILRSLVPFVTKMDKASILGDTIEYVKQLRKNIQDLEARARQIEIDQRSISSGDPQRSGAKAATDKRKLRIVEASGGAKGKAVDSVAAATPPTPSPPQPVAGVGVQVQVSIIESDALVELQCTHREGLLLDVMVGLRDHRLEVTAVQSSLTNGVFVAKLRAKVRSFPSGLTRFLGPNFEY</sequence>
<name>A0A7J0G1P8_9ERIC</name>
<evidence type="ECO:0000256" key="6">
    <source>
        <dbReference type="SAM" id="Coils"/>
    </source>
</evidence>
<dbReference type="GO" id="GO:0046983">
    <property type="term" value="F:protein dimerization activity"/>
    <property type="evidence" value="ECO:0007669"/>
    <property type="project" value="InterPro"/>
</dbReference>
<dbReference type="GO" id="GO:0005634">
    <property type="term" value="C:nucleus"/>
    <property type="evidence" value="ECO:0007669"/>
    <property type="project" value="UniProtKB-SubCell"/>
</dbReference>
<evidence type="ECO:0000256" key="7">
    <source>
        <dbReference type="SAM" id="MobiDB-lite"/>
    </source>
</evidence>
<accession>A0A7J0G1P8</accession>
<dbReference type="SMART" id="SM00353">
    <property type="entry name" value="HLH"/>
    <property type="match status" value="1"/>
</dbReference>